<dbReference type="PANTHER" id="PTHR42693">
    <property type="entry name" value="ARYLSULFATASE FAMILY MEMBER"/>
    <property type="match status" value="1"/>
</dbReference>
<evidence type="ECO:0000256" key="6">
    <source>
        <dbReference type="SAM" id="SignalP"/>
    </source>
</evidence>
<keyword evidence="6" id="KW-0732">Signal</keyword>
<dbReference type="InterPro" id="IPR050738">
    <property type="entry name" value="Sulfatase"/>
</dbReference>
<name>A0A2U8E6I5_9BACT</name>
<dbReference type="Pfam" id="PF00884">
    <property type="entry name" value="Sulfatase"/>
    <property type="match status" value="1"/>
</dbReference>
<dbReference type="CDD" id="cd16027">
    <property type="entry name" value="SGSH"/>
    <property type="match status" value="1"/>
</dbReference>
<dbReference type="KEGG" id="elut:CKA38_05485"/>
<organism evidence="8 9">
    <name type="scientific">Ereboglobus luteus</name>
    <dbReference type="NCBI Taxonomy" id="1796921"/>
    <lineage>
        <taxon>Bacteria</taxon>
        <taxon>Pseudomonadati</taxon>
        <taxon>Verrucomicrobiota</taxon>
        <taxon>Opitutia</taxon>
        <taxon>Opitutales</taxon>
        <taxon>Opitutaceae</taxon>
        <taxon>Ereboglobus</taxon>
    </lineage>
</organism>
<dbReference type="PROSITE" id="PS00523">
    <property type="entry name" value="SULFATASE_1"/>
    <property type="match status" value="1"/>
</dbReference>
<dbReference type="InterPro" id="IPR024607">
    <property type="entry name" value="Sulfatase_CS"/>
</dbReference>
<gene>
    <name evidence="8" type="ORF">CKA38_05485</name>
</gene>
<keyword evidence="4" id="KW-0106">Calcium</keyword>
<evidence type="ECO:0000313" key="9">
    <source>
        <dbReference type="Proteomes" id="UP000244896"/>
    </source>
</evidence>
<evidence type="ECO:0000256" key="4">
    <source>
        <dbReference type="ARBA" id="ARBA00022837"/>
    </source>
</evidence>
<feature type="chain" id="PRO_5015913124" evidence="6">
    <location>
        <begin position="29"/>
        <end position="543"/>
    </location>
</feature>
<accession>A0A2U8E6I5</accession>
<dbReference type="SUPFAM" id="SSF53649">
    <property type="entry name" value="Alkaline phosphatase-like"/>
    <property type="match status" value="1"/>
</dbReference>
<feature type="signal peptide" evidence="6">
    <location>
        <begin position="1"/>
        <end position="28"/>
    </location>
</feature>
<dbReference type="AlphaFoldDB" id="A0A2U8E6I5"/>
<dbReference type="GO" id="GO:0046872">
    <property type="term" value="F:metal ion binding"/>
    <property type="evidence" value="ECO:0007669"/>
    <property type="project" value="UniProtKB-KW"/>
</dbReference>
<evidence type="ECO:0000256" key="3">
    <source>
        <dbReference type="ARBA" id="ARBA00022801"/>
    </source>
</evidence>
<proteinExistence type="inferred from homology"/>
<evidence type="ECO:0000256" key="2">
    <source>
        <dbReference type="ARBA" id="ARBA00022723"/>
    </source>
</evidence>
<evidence type="ECO:0000256" key="1">
    <source>
        <dbReference type="ARBA" id="ARBA00008779"/>
    </source>
</evidence>
<dbReference type="OrthoDB" id="9762324at2"/>
<reference evidence="8 9" key="1">
    <citation type="journal article" date="2018" name="Syst. Appl. Microbiol.">
        <title>Ereboglobus luteus gen. nov. sp. nov. from cockroach guts, and new insights into the oxygen relationship of the genera Opitutus and Didymococcus (Verrucomicrobia: Opitutaceae).</title>
        <authorList>
            <person name="Tegtmeier D."/>
            <person name="Belitz A."/>
            <person name="Radek R."/>
            <person name="Heimerl T."/>
            <person name="Brune A."/>
        </authorList>
    </citation>
    <scope>NUCLEOTIDE SEQUENCE [LARGE SCALE GENOMIC DNA]</scope>
    <source>
        <strain evidence="8 9">Ho45</strain>
    </source>
</reference>
<evidence type="ECO:0000256" key="5">
    <source>
        <dbReference type="PIRSR" id="PIRSR600917-52"/>
    </source>
</evidence>
<feature type="domain" description="Sulfatase N-terminal" evidence="7">
    <location>
        <begin position="35"/>
        <end position="312"/>
    </location>
</feature>
<dbReference type="InterPro" id="IPR000917">
    <property type="entry name" value="Sulfatase_N"/>
</dbReference>
<sequence length="543" mass="61288">MHANVKLKKSALWASAAFLTTLPTPGIASTPRQQPNILCIVCEDIGPYLGCYGDTVAVTPNLDRFATQARRYTRMFSSVGVSAPSRASLITGLYPTSFGANNMRTSSASPDNDARVKPYEAVPVAGVKCYTEFLRAAGYYCTNNSKTDYQFNAPITAWDQSSGKAHWKNRPEGMPFFAIFNIAVTHESQIWKRAKEPLVVNPDDITPPPYHPNNKISRRDWAVVYGNIAAMDRMVQKYIDEVREAGLLDNTIIIWYSDHGGPMPRQKRALRDSGTLAPFMIRFPDGRFAGTVDNDLRAFVDIPATILSLAGIKPPEYMHGKAFLGKYKEAARDYIYGARDRFDAKTDCQTAVRDRRFRLLHNYMPEQSEFLDINYHRNIPTLRNMMELYNEGKLEKLPSLWFTKPRPTEEFYDIEQDPHEMNNVIDDPRYAKDVARLRKKLAEMDAAYNPFAGKPESALREHLWPGGEQPRVADPVFTRAKRKLTIECPTPGASIAYQINGEGLARGHWKLYTGPLTIKNGDKVTAVCTRIGYKPTGEIAYNY</sequence>
<keyword evidence="9" id="KW-1185">Reference proteome</keyword>
<protein>
    <submittedName>
        <fullName evidence="8">Sulfatase</fullName>
    </submittedName>
</protein>
<dbReference type="GO" id="GO:0004065">
    <property type="term" value="F:arylsulfatase activity"/>
    <property type="evidence" value="ECO:0007669"/>
    <property type="project" value="TreeGrafter"/>
</dbReference>
<evidence type="ECO:0000313" key="8">
    <source>
        <dbReference type="EMBL" id="AWI10538.1"/>
    </source>
</evidence>
<keyword evidence="3" id="KW-0378">Hydrolase</keyword>
<evidence type="ECO:0000259" key="7">
    <source>
        <dbReference type="Pfam" id="PF00884"/>
    </source>
</evidence>
<dbReference type="EMBL" id="CP023004">
    <property type="protein sequence ID" value="AWI10538.1"/>
    <property type="molecule type" value="Genomic_DNA"/>
</dbReference>
<dbReference type="Proteomes" id="UP000244896">
    <property type="component" value="Chromosome"/>
</dbReference>
<dbReference type="PANTHER" id="PTHR42693:SF53">
    <property type="entry name" value="ENDO-4-O-SULFATASE"/>
    <property type="match status" value="1"/>
</dbReference>
<keyword evidence="2" id="KW-0479">Metal-binding</keyword>
<comment type="similarity">
    <text evidence="1">Belongs to the sulfatase family.</text>
</comment>
<dbReference type="Gene3D" id="3.40.720.10">
    <property type="entry name" value="Alkaline Phosphatase, subunit A"/>
    <property type="match status" value="1"/>
</dbReference>
<feature type="modified residue" description="3-oxoalanine (Ser)" evidence="5">
    <location>
        <position position="82"/>
    </location>
</feature>
<dbReference type="InterPro" id="IPR017850">
    <property type="entry name" value="Alkaline_phosphatase_core_sf"/>
</dbReference>
<comment type="PTM">
    <text evidence="5">The conversion to 3-oxoalanine (also known as C-formylglycine, FGly), of a serine or cysteine residue in prokaryotes and of a cysteine residue in eukaryotes, is critical for catalytic activity.</text>
</comment>